<dbReference type="AlphaFoldDB" id="A0A4D7C3Z3"/>
<protein>
    <submittedName>
        <fullName evidence="2">Uncharacterized protein</fullName>
    </submittedName>
</protein>
<organism evidence="2 3">
    <name type="scientific">Hankyongella ginsenosidimutans</name>
    <dbReference type="NCBI Taxonomy" id="1763828"/>
    <lineage>
        <taxon>Bacteria</taxon>
        <taxon>Pseudomonadati</taxon>
        <taxon>Pseudomonadota</taxon>
        <taxon>Alphaproteobacteria</taxon>
        <taxon>Sphingomonadales</taxon>
        <taxon>Sphingomonadaceae</taxon>
        <taxon>Hankyongella</taxon>
    </lineage>
</organism>
<proteinExistence type="predicted"/>
<name>A0A4D7C3Z3_9SPHN</name>
<dbReference type="EMBL" id="CP039704">
    <property type="protein sequence ID" value="QCI79781.1"/>
    <property type="molecule type" value="Genomic_DNA"/>
</dbReference>
<evidence type="ECO:0000256" key="1">
    <source>
        <dbReference type="SAM" id="MobiDB-lite"/>
    </source>
</evidence>
<keyword evidence="3" id="KW-1185">Reference proteome</keyword>
<reference evidence="3" key="1">
    <citation type="submission" date="2019-04" db="EMBL/GenBank/DDBJ databases">
        <title>Complete genome sequence of Sphingomonas sp. W1-2-3.</title>
        <authorList>
            <person name="Im W.T."/>
        </authorList>
    </citation>
    <scope>NUCLEOTIDE SEQUENCE [LARGE SCALE GENOMIC DNA]</scope>
    <source>
        <strain evidence="3">W1-2-3</strain>
    </source>
</reference>
<feature type="region of interest" description="Disordered" evidence="1">
    <location>
        <begin position="52"/>
        <end position="76"/>
    </location>
</feature>
<gene>
    <name evidence="2" type="ORF">E6W36_10260</name>
</gene>
<evidence type="ECO:0000313" key="2">
    <source>
        <dbReference type="EMBL" id="QCI79781.1"/>
    </source>
</evidence>
<dbReference type="RefSeq" id="WP_222872605.1">
    <property type="nucleotide sequence ID" value="NZ_CP039704.1"/>
</dbReference>
<sequence length="326" mass="37665">MELVSSKHGAKRFADARPAPSAEWMCVFDPNVRYGEPRKRSWNDEEEIDPLDLFGLDNDPPRPPKEANGQRTIPGFNPLNWKHGDASFPERTGLRGWHSQLANPLPERLNHIARWFGDVMHEPVAVWWAAGWKQLNPNMLGFVVMRLHRREGDIPQEAVTFWRLYLESCDHGGNSDREYGWREFRSMVGKEGWSGAALRFFERVSQPRVEFSRDNYERSYPVEESWDDLPLRRLVDAKVRLLDRHNEKLDIPDEQLAGVIAVVRRSLWPHHPFSTRSARCGGTCRPFTPLGNEVNPFTDERHSISCGFVICLFASSSLTLRQLHSK</sequence>
<evidence type="ECO:0000313" key="3">
    <source>
        <dbReference type="Proteomes" id="UP000298714"/>
    </source>
</evidence>
<dbReference type="Proteomes" id="UP000298714">
    <property type="component" value="Chromosome"/>
</dbReference>
<dbReference type="KEGG" id="hgn:E6W36_10260"/>
<accession>A0A4D7C3Z3</accession>